<dbReference type="Gramene" id="PRQ44119">
    <property type="protein sequence ID" value="PRQ44119"/>
    <property type="gene ID" value="RchiOBHm_Chr3g0475701"/>
</dbReference>
<dbReference type="EMBL" id="PDCK01000041">
    <property type="protein sequence ID" value="PRQ44119.1"/>
    <property type="molecule type" value="Genomic_DNA"/>
</dbReference>
<proteinExistence type="predicted"/>
<dbReference type="Proteomes" id="UP000238479">
    <property type="component" value="Chromosome 3"/>
</dbReference>
<evidence type="ECO:0000313" key="2">
    <source>
        <dbReference type="Proteomes" id="UP000238479"/>
    </source>
</evidence>
<comment type="caution">
    <text evidence="1">The sequence shown here is derived from an EMBL/GenBank/DDBJ whole genome shotgun (WGS) entry which is preliminary data.</text>
</comment>
<sequence length="71" mass="7888">MNRRRSRIEKVWAGQGLRSETERQRVGCCGSREELKWVGDSEEILGGLGSGEMGWFAISPEGNMGQKCSGR</sequence>
<evidence type="ECO:0000313" key="1">
    <source>
        <dbReference type="EMBL" id="PRQ44119.1"/>
    </source>
</evidence>
<reference evidence="1 2" key="1">
    <citation type="journal article" date="2018" name="Nat. Genet.">
        <title>The Rosa genome provides new insights in the design of modern roses.</title>
        <authorList>
            <person name="Bendahmane M."/>
        </authorList>
    </citation>
    <scope>NUCLEOTIDE SEQUENCE [LARGE SCALE GENOMIC DNA]</scope>
    <source>
        <strain evidence="2">cv. Old Blush</strain>
    </source>
</reference>
<name>A0A2P6RCF7_ROSCH</name>
<accession>A0A2P6RCF7</accession>
<gene>
    <name evidence="1" type="ORF">RchiOBHm_Chr3g0475701</name>
</gene>
<keyword evidence="2" id="KW-1185">Reference proteome</keyword>
<organism evidence="1 2">
    <name type="scientific">Rosa chinensis</name>
    <name type="common">China rose</name>
    <dbReference type="NCBI Taxonomy" id="74649"/>
    <lineage>
        <taxon>Eukaryota</taxon>
        <taxon>Viridiplantae</taxon>
        <taxon>Streptophyta</taxon>
        <taxon>Embryophyta</taxon>
        <taxon>Tracheophyta</taxon>
        <taxon>Spermatophyta</taxon>
        <taxon>Magnoliopsida</taxon>
        <taxon>eudicotyledons</taxon>
        <taxon>Gunneridae</taxon>
        <taxon>Pentapetalae</taxon>
        <taxon>rosids</taxon>
        <taxon>fabids</taxon>
        <taxon>Rosales</taxon>
        <taxon>Rosaceae</taxon>
        <taxon>Rosoideae</taxon>
        <taxon>Rosoideae incertae sedis</taxon>
        <taxon>Rosa</taxon>
    </lineage>
</organism>
<dbReference type="AlphaFoldDB" id="A0A2P6RCF7"/>
<protein>
    <submittedName>
        <fullName evidence="1">Uncharacterized protein</fullName>
    </submittedName>
</protein>